<evidence type="ECO:0000313" key="2">
    <source>
        <dbReference type="EMBL" id="GJE85025.1"/>
    </source>
</evidence>
<evidence type="ECO:0000256" key="1">
    <source>
        <dbReference type="SAM" id="MobiDB-lite"/>
    </source>
</evidence>
<reference evidence="2 3" key="1">
    <citation type="submission" date="2021-08" db="EMBL/GenBank/DDBJ databases">
        <title>Draft Genome Sequence of Phanerochaete sordida strain YK-624.</title>
        <authorList>
            <person name="Mori T."/>
            <person name="Dohra H."/>
            <person name="Suzuki T."/>
            <person name="Kawagishi H."/>
            <person name="Hirai H."/>
        </authorList>
    </citation>
    <scope>NUCLEOTIDE SEQUENCE [LARGE SCALE GENOMIC DNA]</scope>
    <source>
        <strain evidence="2 3">YK-624</strain>
    </source>
</reference>
<evidence type="ECO:0000313" key="3">
    <source>
        <dbReference type="Proteomes" id="UP000703269"/>
    </source>
</evidence>
<comment type="caution">
    <text evidence="2">The sequence shown here is derived from an EMBL/GenBank/DDBJ whole genome shotgun (WGS) entry which is preliminary data.</text>
</comment>
<proteinExistence type="predicted"/>
<dbReference type="EMBL" id="BPQB01000002">
    <property type="protein sequence ID" value="GJE85025.1"/>
    <property type="molecule type" value="Genomic_DNA"/>
</dbReference>
<name>A0A9P3FZ69_9APHY</name>
<protein>
    <submittedName>
        <fullName evidence="2">Uncharacterized protein</fullName>
    </submittedName>
</protein>
<dbReference type="Proteomes" id="UP000703269">
    <property type="component" value="Unassembled WGS sequence"/>
</dbReference>
<sequence>MATPPPIAFQNLPRIRLTRDPWTHPSGRVYVNENIEVERDGTWVSISERFVPQNASSFAGESTRWYNGHEILTNARLRAHLGPQIVAFVDYLAREILVANGVAPGAHTRMHAAAQELGLEPMSSSPAAAAASADASSQRRAASTTAAGPSTSSDAQRLADNTLSEPMAALTVAAESDPEMPALESGSEDSEDE</sequence>
<feature type="region of interest" description="Disordered" evidence="1">
    <location>
        <begin position="123"/>
        <end position="193"/>
    </location>
</feature>
<organism evidence="2 3">
    <name type="scientific">Phanerochaete sordida</name>
    <dbReference type="NCBI Taxonomy" id="48140"/>
    <lineage>
        <taxon>Eukaryota</taxon>
        <taxon>Fungi</taxon>
        <taxon>Dikarya</taxon>
        <taxon>Basidiomycota</taxon>
        <taxon>Agaricomycotina</taxon>
        <taxon>Agaricomycetes</taxon>
        <taxon>Polyporales</taxon>
        <taxon>Phanerochaetaceae</taxon>
        <taxon>Phanerochaete</taxon>
    </lineage>
</organism>
<keyword evidence="3" id="KW-1185">Reference proteome</keyword>
<gene>
    <name evidence="2" type="ORF">PsYK624_011020</name>
</gene>
<feature type="compositionally biased region" description="Low complexity" evidence="1">
    <location>
        <begin position="123"/>
        <end position="153"/>
    </location>
</feature>
<accession>A0A9P3FZ69</accession>
<dbReference type="AlphaFoldDB" id="A0A9P3FZ69"/>